<evidence type="ECO:0000313" key="1">
    <source>
        <dbReference type="EMBL" id="MDM7854775.1"/>
    </source>
</evidence>
<gene>
    <name evidence="1" type="ORF">QRT04_07520</name>
</gene>
<proteinExistence type="predicted"/>
<protein>
    <submittedName>
        <fullName evidence="1">Fe-S cluster assembly protein HesB</fullName>
    </submittedName>
</protein>
<comment type="caution">
    <text evidence="1">The sequence shown here is derived from an EMBL/GenBank/DDBJ whole genome shotgun (WGS) entry which is preliminary data.</text>
</comment>
<dbReference type="Gene3D" id="2.60.300.12">
    <property type="entry name" value="HesB-like domain"/>
    <property type="match status" value="1"/>
</dbReference>
<organism evidence="1 2">
    <name type="scientific">Cellulomonas alba</name>
    <dbReference type="NCBI Taxonomy" id="3053467"/>
    <lineage>
        <taxon>Bacteria</taxon>
        <taxon>Bacillati</taxon>
        <taxon>Actinomycetota</taxon>
        <taxon>Actinomycetes</taxon>
        <taxon>Micrococcales</taxon>
        <taxon>Cellulomonadaceae</taxon>
        <taxon>Cellulomonas</taxon>
    </lineage>
</organism>
<name>A0ABT7SF22_9CELL</name>
<sequence length="101" mass="10535">MLTITDNARTAVEDLTTQARLPEGGGLRIAANEAGALELQLVPTPEPDDAVVENGEARVFVDAETVATVDGLALDTEPTGADAAFVLVPQVADEVFFDDLP</sequence>
<dbReference type="RefSeq" id="WP_289454597.1">
    <property type="nucleotide sequence ID" value="NZ_JAUCGQ010000001.1"/>
</dbReference>
<dbReference type="SUPFAM" id="SSF89360">
    <property type="entry name" value="HesB-like domain"/>
    <property type="match status" value="1"/>
</dbReference>
<keyword evidence="2" id="KW-1185">Reference proteome</keyword>
<evidence type="ECO:0000313" key="2">
    <source>
        <dbReference type="Proteomes" id="UP001529338"/>
    </source>
</evidence>
<reference evidence="1 2" key="1">
    <citation type="submission" date="2023-06" db="EMBL/GenBank/DDBJ databases">
        <title>Cellulomonas sp. MW4 Whole genome sequence.</title>
        <authorList>
            <person name="Park S."/>
        </authorList>
    </citation>
    <scope>NUCLEOTIDE SEQUENCE [LARGE SCALE GENOMIC DNA]</scope>
    <source>
        <strain evidence="1 2">MW4</strain>
    </source>
</reference>
<dbReference type="InterPro" id="IPR035903">
    <property type="entry name" value="HesB-like_dom_sf"/>
</dbReference>
<dbReference type="EMBL" id="JAUCGQ010000001">
    <property type="protein sequence ID" value="MDM7854775.1"/>
    <property type="molecule type" value="Genomic_DNA"/>
</dbReference>
<accession>A0ABT7SF22</accession>
<dbReference type="Proteomes" id="UP001529338">
    <property type="component" value="Unassembled WGS sequence"/>
</dbReference>